<keyword evidence="3" id="KW-0663">Pyridoxal phosphate</keyword>
<dbReference type="EMBL" id="KI657916">
    <property type="protein sequence ID" value="ETN84602.1"/>
    <property type="molecule type" value="Genomic_DNA"/>
</dbReference>
<dbReference type="AlphaFoldDB" id="W2TU70"/>
<proteinExistence type="predicted"/>
<dbReference type="InterPro" id="IPR010977">
    <property type="entry name" value="Aromatic_deC"/>
</dbReference>
<evidence type="ECO:0000256" key="1">
    <source>
        <dbReference type="ARBA" id="ARBA00001933"/>
    </source>
</evidence>
<keyword evidence="2" id="KW-0210">Decarboxylase</keyword>
<dbReference type="InterPro" id="IPR002129">
    <property type="entry name" value="PyrdxlP-dep_de-COase"/>
</dbReference>
<dbReference type="PRINTS" id="PR00800">
    <property type="entry name" value="YHDCRBOXLASE"/>
</dbReference>
<dbReference type="Gene3D" id="1.20.1340.10">
    <property type="entry name" value="dopa decarboxylase, N-terminal domain"/>
    <property type="match status" value="1"/>
</dbReference>
<evidence type="ECO:0000313" key="5">
    <source>
        <dbReference type="Proteomes" id="UP000053676"/>
    </source>
</evidence>
<dbReference type="Pfam" id="PF00282">
    <property type="entry name" value="Pyridoxal_deC"/>
    <property type="match status" value="1"/>
</dbReference>
<protein>
    <submittedName>
        <fullName evidence="4">Uncharacterized protein</fullName>
    </submittedName>
</protein>
<comment type="cofactor">
    <cofactor evidence="1">
        <name>pyridoxal 5'-phosphate</name>
        <dbReference type="ChEBI" id="CHEBI:597326"/>
    </cofactor>
</comment>
<dbReference type="PANTHER" id="PTHR11999">
    <property type="entry name" value="GROUP II PYRIDOXAL-5-PHOSPHATE DECARBOXYLASE"/>
    <property type="match status" value="1"/>
</dbReference>
<dbReference type="SUPFAM" id="SSF53383">
    <property type="entry name" value="PLP-dependent transferases"/>
    <property type="match status" value="1"/>
</dbReference>
<dbReference type="GO" id="GO:0005737">
    <property type="term" value="C:cytoplasm"/>
    <property type="evidence" value="ECO:0007669"/>
    <property type="project" value="TreeGrafter"/>
</dbReference>
<evidence type="ECO:0000256" key="2">
    <source>
        <dbReference type="ARBA" id="ARBA00022793"/>
    </source>
</evidence>
<dbReference type="OrthoDB" id="639767at2759"/>
<name>W2TU70_NECAM</name>
<dbReference type="GO" id="GO:0030170">
    <property type="term" value="F:pyridoxal phosphate binding"/>
    <property type="evidence" value="ECO:0007669"/>
    <property type="project" value="InterPro"/>
</dbReference>
<gene>
    <name evidence="4" type="ORF">NECAME_17088</name>
</gene>
<dbReference type="KEGG" id="nai:NECAME_17088"/>
<keyword evidence="2" id="KW-0456">Lyase</keyword>
<dbReference type="GO" id="GO:0016831">
    <property type="term" value="F:carboxy-lyase activity"/>
    <property type="evidence" value="ECO:0007669"/>
    <property type="project" value="UniProtKB-KW"/>
</dbReference>
<dbReference type="STRING" id="51031.W2TU70"/>
<reference evidence="5" key="1">
    <citation type="journal article" date="2014" name="Nat. Genet.">
        <title>Genome of the human hookworm Necator americanus.</title>
        <authorList>
            <person name="Tang Y.T."/>
            <person name="Gao X."/>
            <person name="Rosa B.A."/>
            <person name="Abubucker S."/>
            <person name="Hallsworth-Pepin K."/>
            <person name="Martin J."/>
            <person name="Tyagi R."/>
            <person name="Heizer E."/>
            <person name="Zhang X."/>
            <person name="Bhonagiri-Palsikar V."/>
            <person name="Minx P."/>
            <person name="Warren W.C."/>
            <person name="Wang Q."/>
            <person name="Zhan B."/>
            <person name="Hotez P.J."/>
            <person name="Sternberg P.W."/>
            <person name="Dougall A."/>
            <person name="Gaze S.T."/>
            <person name="Mulvenna J."/>
            <person name="Sotillo J."/>
            <person name="Ranganathan S."/>
            <person name="Rabelo E.M."/>
            <person name="Wilson R.K."/>
            <person name="Felgner P.L."/>
            <person name="Bethony J."/>
            <person name="Hawdon J.M."/>
            <person name="Gasser R.B."/>
            <person name="Loukas A."/>
            <person name="Mitreva M."/>
        </authorList>
    </citation>
    <scope>NUCLEOTIDE SEQUENCE [LARGE SCALE GENOMIC DNA]</scope>
</reference>
<dbReference type="GO" id="GO:0006520">
    <property type="term" value="P:amino acid metabolic process"/>
    <property type="evidence" value="ECO:0007669"/>
    <property type="project" value="InterPro"/>
</dbReference>
<dbReference type="GO" id="GO:0019752">
    <property type="term" value="P:carboxylic acid metabolic process"/>
    <property type="evidence" value="ECO:0007669"/>
    <property type="project" value="InterPro"/>
</dbReference>
<dbReference type="InterPro" id="IPR015424">
    <property type="entry name" value="PyrdxlP-dep_Trfase"/>
</dbReference>
<sequence>MITEPVTSNEFEVYVQCLAQFAIDYYNNPTVYNVSPDVSQGFLYNNMPKNGPEYPESFNVIYEDIKKKIMPGLTHWQHPNFFGYYPIGRCYPDIYKESRPRRQAQLKNHHLPQNAHLEDICLTALERDGRLARDLLSVKSDVEFRIPTRFCGLVLATLRQFFSWLLPNVTTRTRAA</sequence>
<evidence type="ECO:0000313" key="4">
    <source>
        <dbReference type="EMBL" id="ETN84602.1"/>
    </source>
</evidence>
<keyword evidence="5" id="KW-1185">Reference proteome</keyword>
<dbReference type="Proteomes" id="UP000053676">
    <property type="component" value="Unassembled WGS sequence"/>
</dbReference>
<evidence type="ECO:0000256" key="3">
    <source>
        <dbReference type="ARBA" id="ARBA00022898"/>
    </source>
</evidence>
<accession>W2TU70</accession>
<organism evidence="4 5">
    <name type="scientific">Necator americanus</name>
    <name type="common">Human hookworm</name>
    <dbReference type="NCBI Taxonomy" id="51031"/>
    <lineage>
        <taxon>Eukaryota</taxon>
        <taxon>Metazoa</taxon>
        <taxon>Ecdysozoa</taxon>
        <taxon>Nematoda</taxon>
        <taxon>Chromadorea</taxon>
        <taxon>Rhabditida</taxon>
        <taxon>Rhabditina</taxon>
        <taxon>Rhabditomorpha</taxon>
        <taxon>Strongyloidea</taxon>
        <taxon>Ancylostomatidae</taxon>
        <taxon>Bunostominae</taxon>
        <taxon>Necator</taxon>
    </lineage>
</organism>
<dbReference type="PANTHER" id="PTHR11999:SF70">
    <property type="entry name" value="MIP05841P"/>
    <property type="match status" value="1"/>
</dbReference>